<dbReference type="EMBL" id="UOFT01000025">
    <property type="protein sequence ID" value="VAW92425.1"/>
    <property type="molecule type" value="Genomic_DNA"/>
</dbReference>
<dbReference type="InterPro" id="IPR036291">
    <property type="entry name" value="NAD(P)-bd_dom_sf"/>
</dbReference>
<reference evidence="3" key="1">
    <citation type="submission" date="2018-06" db="EMBL/GenBank/DDBJ databases">
        <authorList>
            <person name="Zhirakovskaya E."/>
        </authorList>
    </citation>
    <scope>NUCLEOTIDE SEQUENCE</scope>
</reference>
<name>A0A3B0ZG92_9ZZZZ</name>
<dbReference type="CDD" id="cd05357">
    <property type="entry name" value="PR_SDR_c"/>
    <property type="match status" value="1"/>
</dbReference>
<accession>A0A3B0ZG92</accession>
<dbReference type="PRINTS" id="PR00080">
    <property type="entry name" value="SDRFAMILY"/>
</dbReference>
<evidence type="ECO:0000256" key="1">
    <source>
        <dbReference type="ARBA" id="ARBA00006484"/>
    </source>
</evidence>
<dbReference type="PROSITE" id="PS00061">
    <property type="entry name" value="ADH_SHORT"/>
    <property type="match status" value="1"/>
</dbReference>
<keyword evidence="2" id="KW-0560">Oxidoreductase</keyword>
<protein>
    <submittedName>
        <fullName evidence="3">FolM Alternative dihydrofolate reductase 1</fullName>
    </submittedName>
</protein>
<dbReference type="GO" id="GO:0016491">
    <property type="term" value="F:oxidoreductase activity"/>
    <property type="evidence" value="ECO:0007669"/>
    <property type="project" value="UniProtKB-KW"/>
</dbReference>
<dbReference type="Gene3D" id="3.40.50.720">
    <property type="entry name" value="NAD(P)-binding Rossmann-like Domain"/>
    <property type="match status" value="1"/>
</dbReference>
<sequence length="253" mass="27459">MSERDSNQNTQNKVALITGGVRRIGAEIATLLHNEGFRLALHYRNSRTEAKALQEKLNAIRADSVVLIQADLHITKGLHALVKSTLESFSQLDVVINNASSFYPTPVAKATEDDWDDLMGSNLKAPFFLAQAAAPALKKSNGCIVNIVDIHSQNPLKAHPIYCMAKAGLAMMTKSLAKEMGPEVRVNGVSPGAILWPENDMDELTQQRIVSRSFLKRQGSPSDIAQTVLFLVTKAPFITGQIIAVDGGRSLNG</sequence>
<proteinExistence type="inferred from homology"/>
<dbReference type="PANTHER" id="PTHR43639">
    <property type="entry name" value="OXIDOREDUCTASE, SHORT-CHAIN DEHYDROGENASE/REDUCTASE FAMILY (AFU_ORTHOLOGUE AFUA_5G02870)"/>
    <property type="match status" value="1"/>
</dbReference>
<dbReference type="SUPFAM" id="SSF51735">
    <property type="entry name" value="NAD(P)-binding Rossmann-fold domains"/>
    <property type="match status" value="1"/>
</dbReference>
<dbReference type="PANTHER" id="PTHR43639:SF1">
    <property type="entry name" value="SHORT-CHAIN DEHYDROGENASE_REDUCTASE FAMILY PROTEIN"/>
    <property type="match status" value="1"/>
</dbReference>
<organism evidence="3">
    <name type="scientific">hydrothermal vent metagenome</name>
    <dbReference type="NCBI Taxonomy" id="652676"/>
    <lineage>
        <taxon>unclassified sequences</taxon>
        <taxon>metagenomes</taxon>
        <taxon>ecological metagenomes</taxon>
    </lineage>
</organism>
<dbReference type="PRINTS" id="PR00081">
    <property type="entry name" value="GDHRDH"/>
</dbReference>
<dbReference type="InterPro" id="IPR020904">
    <property type="entry name" value="Sc_DH/Rdtase_CS"/>
</dbReference>
<comment type="similarity">
    <text evidence="1">Belongs to the short-chain dehydrogenases/reductases (SDR) family.</text>
</comment>
<dbReference type="NCBIfam" id="NF006598">
    <property type="entry name" value="PRK09135.1"/>
    <property type="match status" value="1"/>
</dbReference>
<gene>
    <name evidence="3" type="ORF">MNBD_GAMMA23-396</name>
</gene>
<evidence type="ECO:0000256" key="2">
    <source>
        <dbReference type="ARBA" id="ARBA00023002"/>
    </source>
</evidence>
<dbReference type="Pfam" id="PF13561">
    <property type="entry name" value="adh_short_C2"/>
    <property type="match status" value="1"/>
</dbReference>
<dbReference type="FunFam" id="3.40.50.720:FF:000084">
    <property type="entry name" value="Short-chain dehydrogenase reductase"/>
    <property type="match status" value="1"/>
</dbReference>
<evidence type="ECO:0000313" key="3">
    <source>
        <dbReference type="EMBL" id="VAW92425.1"/>
    </source>
</evidence>
<dbReference type="AlphaFoldDB" id="A0A3B0ZG92"/>
<dbReference type="InterPro" id="IPR002347">
    <property type="entry name" value="SDR_fam"/>
</dbReference>